<reference evidence="2" key="1">
    <citation type="submission" date="2014-05" db="EMBL/GenBank/DDBJ databases">
        <title>The transcriptome of the halophilic microalga Tetraselmis sp. GSL018 isolated from the Great Salt Lake, Utah.</title>
        <authorList>
            <person name="Jinkerson R.E."/>
            <person name="D'Adamo S."/>
            <person name="Posewitz M.C."/>
        </authorList>
    </citation>
    <scope>NUCLEOTIDE SEQUENCE</scope>
    <source>
        <strain evidence="2">GSL018</strain>
    </source>
</reference>
<dbReference type="EMBL" id="GBEZ01019109">
    <property type="protein sequence ID" value="JAC67400.1"/>
    <property type="molecule type" value="Transcribed_RNA"/>
</dbReference>
<dbReference type="AlphaFoldDB" id="A0A061R9N5"/>
<feature type="non-terminal residue" evidence="2">
    <location>
        <position position="1"/>
    </location>
</feature>
<proteinExistence type="predicted"/>
<organism evidence="2">
    <name type="scientific">Tetraselmis sp. GSL018</name>
    <dbReference type="NCBI Taxonomy" id="582737"/>
    <lineage>
        <taxon>Eukaryota</taxon>
        <taxon>Viridiplantae</taxon>
        <taxon>Chlorophyta</taxon>
        <taxon>core chlorophytes</taxon>
        <taxon>Chlorodendrophyceae</taxon>
        <taxon>Chlorodendrales</taxon>
        <taxon>Chlorodendraceae</taxon>
        <taxon>Tetraselmis</taxon>
    </lineage>
</organism>
<protein>
    <submittedName>
        <fullName evidence="2">Uncharacterized protein</fullName>
    </submittedName>
</protein>
<name>A0A061R9N5_9CHLO</name>
<feature type="region of interest" description="Disordered" evidence="1">
    <location>
        <begin position="1"/>
        <end position="23"/>
    </location>
</feature>
<accession>A0A061R9N5</accession>
<sequence>AAISKAEGEEDWSAMPDPYMPEHMSPKELSEFLWMEAKRDGLTPAYYRSMLDEESPVPLPEEVERLTRAEVSESGEVTYMDVEQIAVEGGDEDNAAEEDLSLTQSMKSCVRRALEVAEVAEFHNHLPSEADLVLLATVTHHGRQTEDIPAVASLIERHAGAG</sequence>
<gene>
    <name evidence="2" type="ORF">TSPGSL018_11274</name>
</gene>
<evidence type="ECO:0000313" key="2">
    <source>
        <dbReference type="EMBL" id="JAC67400.1"/>
    </source>
</evidence>
<evidence type="ECO:0000256" key="1">
    <source>
        <dbReference type="SAM" id="MobiDB-lite"/>
    </source>
</evidence>